<dbReference type="Gene3D" id="3.20.80.10">
    <property type="entry name" value="Regulatory factor, effector binding domain"/>
    <property type="match status" value="1"/>
</dbReference>
<sequence length="134" mass="15616">MSLIAVSISAWPGLSQKGCLERGLVCSAGTHIRLTTRKGYEFFLTVGRDIESDGDIDMRQIPGGLYVVLRFKNLENIGNAREHLWNWIKENKYEYIGMRKGDHGWFNGFEEQINWHEGMPPNEWVFDLWVQLRE</sequence>
<dbReference type="SUPFAM" id="SSF55136">
    <property type="entry name" value="Probable bacterial effector-binding domain"/>
    <property type="match status" value="1"/>
</dbReference>
<gene>
    <name evidence="1" type="ORF">MPEBLZ_00510</name>
</gene>
<organism evidence="1 2">
    <name type="scientific">Candidatus Methanoperedens nitratireducens</name>
    <dbReference type="NCBI Taxonomy" id="1392998"/>
    <lineage>
        <taxon>Archaea</taxon>
        <taxon>Methanobacteriati</taxon>
        <taxon>Methanobacteriota</taxon>
        <taxon>Stenosarchaea group</taxon>
        <taxon>Methanomicrobia</taxon>
        <taxon>Methanosarcinales</taxon>
        <taxon>ANME-2 cluster</taxon>
        <taxon>Candidatus Methanoperedentaceae</taxon>
        <taxon>Candidatus Methanoperedens</taxon>
    </lineage>
</organism>
<evidence type="ECO:0000313" key="1">
    <source>
        <dbReference type="EMBL" id="KPQ44905.1"/>
    </source>
</evidence>
<dbReference type="EMBL" id="LKCM01000045">
    <property type="protein sequence ID" value="KPQ44905.1"/>
    <property type="molecule type" value="Genomic_DNA"/>
</dbReference>
<dbReference type="AlphaFoldDB" id="A0A0P8A9E0"/>
<reference evidence="1 2" key="1">
    <citation type="submission" date="2015-09" db="EMBL/GenBank/DDBJ databases">
        <title>A metagenomics-based metabolic model of nitrate-dependent anaerobic oxidation of methane by Methanoperedens-like archaea.</title>
        <authorList>
            <person name="Arshad A."/>
            <person name="Speth D.R."/>
            <person name="De Graaf R.M."/>
            <person name="Op Den Camp H.J."/>
            <person name="Jetten M.S."/>
            <person name="Welte C.U."/>
        </authorList>
    </citation>
    <scope>NUCLEOTIDE SEQUENCE [LARGE SCALE GENOMIC DNA]</scope>
</reference>
<dbReference type="Proteomes" id="UP000050360">
    <property type="component" value="Unassembled WGS sequence"/>
</dbReference>
<accession>A0A0P8A9E0</accession>
<evidence type="ECO:0000313" key="2">
    <source>
        <dbReference type="Proteomes" id="UP000050360"/>
    </source>
</evidence>
<dbReference type="InterPro" id="IPR011256">
    <property type="entry name" value="Reg_factor_effector_dom_sf"/>
</dbReference>
<protein>
    <submittedName>
        <fullName evidence="1">Bacterial transcription activator, effector binding domain</fullName>
    </submittedName>
</protein>
<name>A0A0P8A9E0_9EURY</name>
<comment type="caution">
    <text evidence="1">The sequence shown here is derived from an EMBL/GenBank/DDBJ whole genome shotgun (WGS) entry which is preliminary data.</text>
</comment>
<proteinExistence type="predicted"/>